<accession>A0A1H1S6G6</accession>
<dbReference type="STRING" id="1148509.SAMN05216222_1449"/>
<proteinExistence type="predicted"/>
<name>A0A1H1S6G6_9PSED</name>
<gene>
    <name evidence="1" type="ORF">SAMN05216222_1449</name>
</gene>
<sequence length="271" mass="29072">MSLTKEAIQLITDTALEAAGKTLSTLIPTVVLPDGAKIVNLEQFQLGRSRFRGSYATHSLADFSAYVAGRAAPGAQGFINQDEMSCILLFNLGTVAEPGHADDRAILKLKATAGYTAAQNIGGRGISQKDLSDWIEDWHQYLTPIDDAGAAIPVAKAIAAVRTITIKATSESETTVGETSASRSAMDQIEARSKETLPVALQFRTIPFEGLTEQQITLRLSVITSGAQPVLKLRWVGEEVQREDIGQEFKAVLQRNIGDAATLSLGSFDPK</sequence>
<protein>
    <submittedName>
        <fullName evidence="1">Uncharacterized conserved protein YfdQ, DUF2303 family</fullName>
    </submittedName>
</protein>
<dbReference type="AlphaFoldDB" id="A0A1H1S6G6"/>
<dbReference type="Pfam" id="PF10065">
    <property type="entry name" value="DUF2303"/>
    <property type="match status" value="1"/>
</dbReference>
<dbReference type="EMBL" id="LT629762">
    <property type="protein sequence ID" value="SDS43605.1"/>
    <property type="molecule type" value="Genomic_DNA"/>
</dbReference>
<dbReference type="Proteomes" id="UP000198481">
    <property type="component" value="Chromosome I"/>
</dbReference>
<dbReference type="RefSeq" id="WP_092272595.1">
    <property type="nucleotide sequence ID" value="NZ_LT629762.1"/>
</dbReference>
<organism evidence="1 2">
    <name type="scientific">Pseudomonas prosekii</name>
    <dbReference type="NCBI Taxonomy" id="1148509"/>
    <lineage>
        <taxon>Bacteria</taxon>
        <taxon>Pseudomonadati</taxon>
        <taxon>Pseudomonadota</taxon>
        <taxon>Gammaproteobacteria</taxon>
        <taxon>Pseudomonadales</taxon>
        <taxon>Pseudomonadaceae</taxon>
        <taxon>Pseudomonas</taxon>
    </lineage>
</organism>
<dbReference type="InterPro" id="IPR019276">
    <property type="entry name" value="DUF2303"/>
</dbReference>
<reference evidence="1 2" key="1">
    <citation type="submission" date="2016-10" db="EMBL/GenBank/DDBJ databases">
        <authorList>
            <person name="de Groot N.N."/>
        </authorList>
    </citation>
    <scope>NUCLEOTIDE SEQUENCE [LARGE SCALE GENOMIC DNA]</scope>
    <source>
        <strain evidence="1 2">LMG 26867</strain>
    </source>
</reference>
<evidence type="ECO:0000313" key="1">
    <source>
        <dbReference type="EMBL" id="SDS43605.1"/>
    </source>
</evidence>
<evidence type="ECO:0000313" key="2">
    <source>
        <dbReference type="Proteomes" id="UP000198481"/>
    </source>
</evidence>